<evidence type="ECO:0000313" key="3">
    <source>
        <dbReference type="Proteomes" id="UP000255061"/>
    </source>
</evidence>
<dbReference type="InterPro" id="IPR010985">
    <property type="entry name" value="Ribbon_hlx_hlx"/>
</dbReference>
<dbReference type="EMBL" id="UGYV01000004">
    <property type="protein sequence ID" value="SUJ08631.1"/>
    <property type="molecule type" value="Genomic_DNA"/>
</dbReference>
<dbReference type="RefSeq" id="WP_115407268.1">
    <property type="nucleotide sequence ID" value="NZ_UGYV01000004.1"/>
</dbReference>
<dbReference type="Pfam" id="PF01402">
    <property type="entry name" value="RHH_1"/>
    <property type="match status" value="1"/>
</dbReference>
<protein>
    <submittedName>
        <fullName evidence="2">Ribbon-helix-helix protein, copG family</fullName>
    </submittedName>
</protein>
<dbReference type="Proteomes" id="UP000255061">
    <property type="component" value="Unassembled WGS sequence"/>
</dbReference>
<dbReference type="InterPro" id="IPR002145">
    <property type="entry name" value="CopG"/>
</dbReference>
<dbReference type="GO" id="GO:0006355">
    <property type="term" value="P:regulation of DNA-templated transcription"/>
    <property type="evidence" value="ECO:0007669"/>
    <property type="project" value="InterPro"/>
</dbReference>
<sequence>MILSIKQKRIFTLAVMLSSGESVSANTIIKKADCSGATLTRALRDIRDAYNATIKYSKSSHSYQITDAGNLTHVEIAQMRRALSKAEKISENEIVSLTKVRKKAVSISLSKATISKLDRLANEKKLSRSDIIEMLINSQLTLKD</sequence>
<name>A0A380BXT8_9GAMM</name>
<proteinExistence type="predicted"/>
<dbReference type="Gene3D" id="1.10.1220.10">
    <property type="entry name" value="Met repressor-like"/>
    <property type="match status" value="1"/>
</dbReference>
<dbReference type="InterPro" id="IPR013321">
    <property type="entry name" value="Arc_rbn_hlx_hlx"/>
</dbReference>
<feature type="domain" description="Ribbon-helix-helix protein CopG" evidence="1">
    <location>
        <begin position="103"/>
        <end position="142"/>
    </location>
</feature>
<accession>A0A380BXT8</accession>
<dbReference type="SUPFAM" id="SSF47598">
    <property type="entry name" value="Ribbon-helix-helix"/>
    <property type="match status" value="1"/>
</dbReference>
<gene>
    <name evidence="2" type="ORF">NCTC10736_03947</name>
</gene>
<evidence type="ECO:0000313" key="2">
    <source>
        <dbReference type="EMBL" id="SUJ08631.1"/>
    </source>
</evidence>
<organism evidence="2 3">
    <name type="scientific">Shewanella morhuae</name>
    <dbReference type="NCBI Taxonomy" id="365591"/>
    <lineage>
        <taxon>Bacteria</taxon>
        <taxon>Pseudomonadati</taxon>
        <taxon>Pseudomonadota</taxon>
        <taxon>Gammaproteobacteria</taxon>
        <taxon>Alteromonadales</taxon>
        <taxon>Shewanellaceae</taxon>
        <taxon>Shewanella</taxon>
    </lineage>
</organism>
<evidence type="ECO:0000259" key="1">
    <source>
        <dbReference type="Pfam" id="PF01402"/>
    </source>
</evidence>
<reference evidence="2 3" key="1">
    <citation type="submission" date="2018-06" db="EMBL/GenBank/DDBJ databases">
        <authorList>
            <consortium name="Pathogen Informatics"/>
            <person name="Doyle S."/>
        </authorList>
    </citation>
    <scope>NUCLEOTIDE SEQUENCE [LARGE SCALE GENOMIC DNA]</scope>
    <source>
        <strain evidence="2 3">NCTC10736</strain>
    </source>
</reference>
<dbReference type="AlphaFoldDB" id="A0A380BXT8"/>